<feature type="transmembrane region" description="Helical" evidence="9">
    <location>
        <begin position="88"/>
        <end position="111"/>
    </location>
</feature>
<keyword evidence="7 9" id="KW-0472">Membrane</keyword>
<comment type="similarity">
    <text evidence="2">Belongs to the cation diffusion facilitator (CDF) transporter (TC 2.A.4) family. SLC30A subfamily.</text>
</comment>
<dbReference type="InterPro" id="IPR058533">
    <property type="entry name" value="Cation_efflux_TM"/>
</dbReference>
<feature type="transmembrane region" description="Helical" evidence="9">
    <location>
        <begin position="57"/>
        <end position="76"/>
    </location>
</feature>
<dbReference type="RefSeq" id="WP_258417207.1">
    <property type="nucleotide sequence ID" value="NZ_JAPTNG010000006.1"/>
</dbReference>
<dbReference type="PANTHER" id="PTHR11562">
    <property type="entry name" value="CATION EFFLUX PROTEIN/ ZINC TRANSPORTER"/>
    <property type="match status" value="1"/>
</dbReference>
<feature type="domain" description="Cation efflux protein cytoplasmic" evidence="11">
    <location>
        <begin position="223"/>
        <end position="295"/>
    </location>
</feature>
<keyword evidence="13" id="KW-1185">Reference proteome</keyword>
<keyword evidence="5 9" id="KW-1133">Transmembrane helix</keyword>
<evidence type="ECO:0000256" key="7">
    <source>
        <dbReference type="ARBA" id="ARBA00023136"/>
    </source>
</evidence>
<organism evidence="12 13">
    <name type="scientific">Brevibacillus halotolerans</name>
    <dbReference type="NCBI Taxonomy" id="1507437"/>
    <lineage>
        <taxon>Bacteria</taxon>
        <taxon>Bacillati</taxon>
        <taxon>Bacillota</taxon>
        <taxon>Bacilli</taxon>
        <taxon>Bacillales</taxon>
        <taxon>Paenibacillaceae</taxon>
        <taxon>Brevibacillus</taxon>
    </lineage>
</organism>
<accession>A0ABT4HWU7</accession>
<protein>
    <submittedName>
        <fullName evidence="12">Cation diffusion facilitator family transporter</fullName>
    </submittedName>
</protein>
<feature type="compositionally biased region" description="Basic residues" evidence="8">
    <location>
        <begin position="314"/>
        <end position="329"/>
    </location>
</feature>
<evidence type="ECO:0000256" key="6">
    <source>
        <dbReference type="ARBA" id="ARBA00023065"/>
    </source>
</evidence>
<dbReference type="InterPro" id="IPR002524">
    <property type="entry name" value="Cation_efflux"/>
</dbReference>
<evidence type="ECO:0000256" key="4">
    <source>
        <dbReference type="ARBA" id="ARBA00022692"/>
    </source>
</evidence>
<dbReference type="PANTHER" id="PTHR11562:SF17">
    <property type="entry name" value="RE54080P-RELATED"/>
    <property type="match status" value="1"/>
</dbReference>
<proteinExistence type="inferred from homology"/>
<comment type="caution">
    <text evidence="12">The sequence shown here is derived from an EMBL/GenBank/DDBJ whole genome shotgun (WGS) entry which is preliminary data.</text>
</comment>
<evidence type="ECO:0000256" key="8">
    <source>
        <dbReference type="SAM" id="MobiDB-lite"/>
    </source>
</evidence>
<dbReference type="InterPro" id="IPR036837">
    <property type="entry name" value="Cation_efflux_CTD_sf"/>
</dbReference>
<keyword evidence="6" id="KW-0406">Ion transport</keyword>
<dbReference type="InterPro" id="IPR050681">
    <property type="entry name" value="CDF/SLC30A"/>
</dbReference>
<reference evidence="12" key="1">
    <citation type="submission" date="2022-09" db="EMBL/GenBank/DDBJ databases">
        <title>Genome analysis and characterization of larvicidal activity of Brevibacillus strains.</title>
        <authorList>
            <person name="Patrusheva E.V."/>
            <person name="Izotova A.O."/>
            <person name="Toshchakov S.V."/>
            <person name="Sineoky S.P."/>
        </authorList>
    </citation>
    <scope>NUCLEOTIDE SEQUENCE</scope>
    <source>
        <strain evidence="12">VKPM_B-13244</strain>
    </source>
</reference>
<feature type="transmembrane region" description="Helical" evidence="9">
    <location>
        <begin position="159"/>
        <end position="182"/>
    </location>
</feature>
<feature type="transmembrane region" description="Helical" evidence="9">
    <location>
        <begin position="188"/>
        <end position="208"/>
    </location>
</feature>
<dbReference type="NCBIfam" id="TIGR01297">
    <property type="entry name" value="CDF"/>
    <property type="match status" value="1"/>
</dbReference>
<evidence type="ECO:0000259" key="10">
    <source>
        <dbReference type="Pfam" id="PF01545"/>
    </source>
</evidence>
<keyword evidence="3" id="KW-0813">Transport</keyword>
<dbReference type="Pfam" id="PF01545">
    <property type="entry name" value="Cation_efflux"/>
    <property type="match status" value="1"/>
</dbReference>
<evidence type="ECO:0000256" key="9">
    <source>
        <dbReference type="SAM" id="Phobius"/>
    </source>
</evidence>
<dbReference type="Gene3D" id="1.20.1510.10">
    <property type="entry name" value="Cation efflux protein transmembrane domain"/>
    <property type="match status" value="1"/>
</dbReference>
<dbReference type="Proteomes" id="UP001067708">
    <property type="component" value="Unassembled WGS sequence"/>
</dbReference>
<feature type="domain" description="Cation efflux protein transmembrane" evidence="10">
    <location>
        <begin position="25"/>
        <end position="217"/>
    </location>
</feature>
<evidence type="ECO:0000256" key="1">
    <source>
        <dbReference type="ARBA" id="ARBA00004141"/>
    </source>
</evidence>
<dbReference type="Pfam" id="PF16916">
    <property type="entry name" value="ZT_dimer"/>
    <property type="match status" value="1"/>
</dbReference>
<dbReference type="InterPro" id="IPR027470">
    <property type="entry name" value="Cation_efflux_CTD"/>
</dbReference>
<dbReference type="SUPFAM" id="SSF161111">
    <property type="entry name" value="Cation efflux protein transmembrane domain-like"/>
    <property type="match status" value="1"/>
</dbReference>
<keyword evidence="4 9" id="KW-0812">Transmembrane</keyword>
<dbReference type="EMBL" id="JAPTNG010000006">
    <property type="protein sequence ID" value="MCZ0830991.1"/>
    <property type="molecule type" value="Genomic_DNA"/>
</dbReference>
<comment type="subcellular location">
    <subcellularLocation>
        <location evidence="1">Membrane</location>
        <topology evidence="1">Multi-pass membrane protein</topology>
    </subcellularLocation>
</comment>
<feature type="transmembrane region" description="Helical" evidence="9">
    <location>
        <begin position="123"/>
        <end position="147"/>
    </location>
</feature>
<feature type="region of interest" description="Disordered" evidence="8">
    <location>
        <begin position="309"/>
        <end position="329"/>
    </location>
</feature>
<feature type="transmembrane region" description="Helical" evidence="9">
    <location>
        <begin position="24"/>
        <end position="45"/>
    </location>
</feature>
<evidence type="ECO:0000259" key="11">
    <source>
        <dbReference type="Pfam" id="PF16916"/>
    </source>
</evidence>
<evidence type="ECO:0000256" key="3">
    <source>
        <dbReference type="ARBA" id="ARBA00022448"/>
    </source>
</evidence>
<evidence type="ECO:0000256" key="5">
    <source>
        <dbReference type="ARBA" id="ARBA00022989"/>
    </source>
</evidence>
<dbReference type="InterPro" id="IPR027469">
    <property type="entry name" value="Cation_efflux_TMD_sf"/>
</dbReference>
<evidence type="ECO:0000313" key="13">
    <source>
        <dbReference type="Proteomes" id="UP001067708"/>
    </source>
</evidence>
<evidence type="ECO:0000256" key="2">
    <source>
        <dbReference type="ARBA" id="ARBA00008873"/>
    </source>
</evidence>
<sequence length="329" mass="36120">MGHHHDHSHGGGHHHHGKGANKRALLISLLIITAFLIVEVIGGFLTNSLALLSDAGHMLSDSSALFLSLIAMFFAARKPSAKKTYGFYRFEILAALINGVMLVVISLVIIWEAYQRFFAPPEVASLSMMGIAFVGLLANIAAAFVLMRGDYKNNLNIRSAFLHVLGDLLGSVGAILAGLLMWKFNWYIADPIISVVVAVLILLSAWRVTRDSVDVLMESTPASIDADQVSDALSKIEGVTSVHDLHIWTVTSGFDSLSCHLHVKDGLASYPILQKALHLLEHQFGITHSTIQIEDSSILHQELLCETGPQTSDKHKHKHEHNHKHEHSH</sequence>
<gene>
    <name evidence="12" type="ORF">O0535_09355</name>
</gene>
<evidence type="ECO:0000313" key="12">
    <source>
        <dbReference type="EMBL" id="MCZ0830991.1"/>
    </source>
</evidence>
<dbReference type="SUPFAM" id="SSF160240">
    <property type="entry name" value="Cation efflux protein cytoplasmic domain-like"/>
    <property type="match status" value="1"/>
</dbReference>
<name>A0ABT4HWU7_9BACL</name>